<dbReference type="CDD" id="cd02142">
    <property type="entry name" value="McbC_SagB-like_oxidoreductase"/>
    <property type="match status" value="1"/>
</dbReference>
<name>A0A0N9HWF4_9PSEU</name>
<dbReference type="Proteomes" id="UP000063699">
    <property type="component" value="Chromosome"/>
</dbReference>
<dbReference type="InterPro" id="IPR054488">
    <property type="entry name" value="ThcOx_dom2"/>
</dbReference>
<dbReference type="STRING" id="860235.AOZ06_24315"/>
<dbReference type="AlphaFoldDB" id="A0A0N9HWF4"/>
<dbReference type="RefSeq" id="WP_054291514.1">
    <property type="nucleotide sequence ID" value="NZ_CP012752.1"/>
</dbReference>
<dbReference type="Pfam" id="PF00881">
    <property type="entry name" value="Nitroreductase"/>
    <property type="match status" value="1"/>
</dbReference>
<dbReference type="Pfam" id="PF22767">
    <property type="entry name" value="ThcOx"/>
    <property type="match status" value="1"/>
</dbReference>
<evidence type="ECO:0000313" key="4">
    <source>
        <dbReference type="Proteomes" id="UP000063699"/>
    </source>
</evidence>
<dbReference type="SUPFAM" id="SSF55469">
    <property type="entry name" value="FMN-dependent nitroreductase-like"/>
    <property type="match status" value="1"/>
</dbReference>
<dbReference type="PANTHER" id="PTHR43745:SF2">
    <property type="entry name" value="NITROREDUCTASE MJ1384-RELATED"/>
    <property type="match status" value="1"/>
</dbReference>
<dbReference type="PANTHER" id="PTHR43745">
    <property type="entry name" value="NITROREDUCTASE MJ1384-RELATED"/>
    <property type="match status" value="1"/>
</dbReference>
<dbReference type="EMBL" id="CP012752">
    <property type="protein sequence ID" value="ALG09610.1"/>
    <property type="molecule type" value="Genomic_DNA"/>
</dbReference>
<dbReference type="InterPro" id="IPR052544">
    <property type="entry name" value="Bacteriocin_Proc_Enz"/>
</dbReference>
<evidence type="ECO:0000259" key="2">
    <source>
        <dbReference type="Pfam" id="PF22767"/>
    </source>
</evidence>
<protein>
    <submittedName>
        <fullName evidence="3">Uncharacterized protein</fullName>
    </submittedName>
</protein>
<organism evidence="3 4">
    <name type="scientific">Kibdelosporangium phytohabitans</name>
    <dbReference type="NCBI Taxonomy" id="860235"/>
    <lineage>
        <taxon>Bacteria</taxon>
        <taxon>Bacillati</taxon>
        <taxon>Actinomycetota</taxon>
        <taxon>Actinomycetes</taxon>
        <taxon>Pseudonocardiales</taxon>
        <taxon>Pseudonocardiaceae</taxon>
        <taxon>Kibdelosporangium</taxon>
    </lineage>
</organism>
<reference evidence="3 4" key="1">
    <citation type="submission" date="2015-07" db="EMBL/GenBank/DDBJ databases">
        <title>Genome sequencing of Kibdelosporangium phytohabitans.</title>
        <authorList>
            <person name="Qin S."/>
            <person name="Xing K."/>
        </authorList>
    </citation>
    <scope>NUCLEOTIDE SEQUENCE [LARGE SCALE GENOMIC DNA]</scope>
    <source>
        <strain evidence="3 4">KLBMP1111</strain>
    </source>
</reference>
<sequence>MNELRELIGLRAGVRSAVSGDGELFLAAWPRTGSLGRVTEGKHVAVRRLADGPVSVDELATVIGDDQVLRSLLGRLVSGQWLYHTVLRDESPQYTVRPRGVRRPYRTGALPHNVMLSRFATLRRDTDGMVLSSPLSTSVVLLHNVELIAGIGKPAPVGSAAHRLSDDLWRAHFLVDSADTEDSELRLAQWSSHELTFHDTSRRAGSPGFGATGWANGRFEPVPARREPFDGETVALSVPDEIPVTLEDRRSVRDYDDENPITVEQLGHFLYRSAHVRSVTAAGTSTRPSPSGGGLHELEIYPVTRSVPGLGDGVHHYDPFDHKLETLPGSTRVLLDQAALAMGKDTAPQVLLVITARFGRTMWKYQTMAYALTLKNVGALQQTMYLVATAMGLAPCAIEAGTSDVFAETTGIDPLTESPVGEFALGSRARKS</sequence>
<proteinExistence type="predicted"/>
<dbReference type="InterPro" id="IPR000415">
    <property type="entry name" value="Nitroreductase-like"/>
</dbReference>
<dbReference type="GO" id="GO:0016491">
    <property type="term" value="F:oxidoreductase activity"/>
    <property type="evidence" value="ECO:0007669"/>
    <property type="project" value="InterPro"/>
</dbReference>
<gene>
    <name evidence="3" type="ORF">AOZ06_24315</name>
</gene>
<dbReference type="NCBIfam" id="TIGR03605">
    <property type="entry name" value="antibiot_sagB"/>
    <property type="match status" value="1"/>
</dbReference>
<keyword evidence="4" id="KW-1185">Reference proteome</keyword>
<evidence type="ECO:0000259" key="1">
    <source>
        <dbReference type="Pfam" id="PF00881"/>
    </source>
</evidence>
<accession>A0A0N9HWF4</accession>
<dbReference type="InterPro" id="IPR020051">
    <property type="entry name" value="SagB-type_dehydrogenase"/>
</dbReference>
<feature type="domain" description="Cyanobactin oxidase ThcOx second" evidence="2">
    <location>
        <begin position="114"/>
        <end position="203"/>
    </location>
</feature>
<evidence type="ECO:0000313" key="3">
    <source>
        <dbReference type="EMBL" id="ALG09610.1"/>
    </source>
</evidence>
<feature type="domain" description="Nitroreductase" evidence="1">
    <location>
        <begin position="247"/>
        <end position="426"/>
    </location>
</feature>
<dbReference type="Gene3D" id="3.40.109.10">
    <property type="entry name" value="NADH Oxidase"/>
    <property type="match status" value="1"/>
</dbReference>
<dbReference type="KEGG" id="kphy:AOZ06_24315"/>
<dbReference type="InterPro" id="IPR029479">
    <property type="entry name" value="Nitroreductase"/>
</dbReference>
<dbReference type="OrthoDB" id="3723182at2"/>